<gene>
    <name evidence="2" type="ORF">B0A48_15984</name>
</gene>
<evidence type="ECO:0000259" key="1">
    <source>
        <dbReference type="Pfam" id="PF00501"/>
    </source>
</evidence>
<dbReference type="Proteomes" id="UP000192596">
    <property type="component" value="Unassembled WGS sequence"/>
</dbReference>
<dbReference type="AlphaFoldDB" id="A0A1V8SG73"/>
<dbReference type="GO" id="GO:0031956">
    <property type="term" value="F:medium-chain fatty acid-CoA ligase activity"/>
    <property type="evidence" value="ECO:0007669"/>
    <property type="project" value="TreeGrafter"/>
</dbReference>
<protein>
    <recommendedName>
        <fullName evidence="1">AMP-dependent synthetase/ligase domain-containing protein</fullName>
    </recommendedName>
</protein>
<feature type="domain" description="AMP-dependent synthetase/ligase" evidence="1">
    <location>
        <begin position="131"/>
        <end position="346"/>
    </location>
</feature>
<dbReference type="Gene3D" id="3.40.50.12780">
    <property type="entry name" value="N-terminal domain of ligase-like"/>
    <property type="match status" value="1"/>
</dbReference>
<evidence type="ECO:0000313" key="3">
    <source>
        <dbReference type="Proteomes" id="UP000192596"/>
    </source>
</evidence>
<dbReference type="PANTHER" id="PTHR43201">
    <property type="entry name" value="ACYL-COA SYNTHETASE"/>
    <property type="match status" value="1"/>
</dbReference>
<accession>A0A1V8SG73</accession>
<sequence>MVSPAGGTEAFALASTLTRSDDLQKYIAYTQRILAAGPGDRSRILQGIPCSRRPSYGPLATLSALLKAIPASWPCFELQLTYTKVWKQLPEVAKAGRGGPEARLLVDNTLRQCRSTYRSITDLLHPSSPTAAIFDSSSGKSLSHSELARCVSNFRLPIRPHAGTRKPIIAISLPNGPLLALTVLSAATYYTAAPIGHGNGVGSEQFRTDVLQSGASLILASSADVDRLALKDPWLINAGIRVLLVDLTSQMNLAFSDVERRSIRGSERWPQPVENMPDGFSILLFTSGTSGKKKLVPLHVHSLVCGVATVIESWRLSPSMRCLNQMPLNHVGGLVRNLFAPIMSGG</sequence>
<dbReference type="SUPFAM" id="SSF56801">
    <property type="entry name" value="Acetyl-CoA synthetase-like"/>
    <property type="match status" value="1"/>
</dbReference>
<organism evidence="2 3">
    <name type="scientific">Cryoendolithus antarcticus</name>
    <dbReference type="NCBI Taxonomy" id="1507870"/>
    <lineage>
        <taxon>Eukaryota</taxon>
        <taxon>Fungi</taxon>
        <taxon>Dikarya</taxon>
        <taxon>Ascomycota</taxon>
        <taxon>Pezizomycotina</taxon>
        <taxon>Dothideomycetes</taxon>
        <taxon>Dothideomycetidae</taxon>
        <taxon>Cladosporiales</taxon>
        <taxon>Cladosporiaceae</taxon>
        <taxon>Cryoendolithus</taxon>
    </lineage>
</organism>
<dbReference type="STRING" id="1507870.A0A1V8SG73"/>
<dbReference type="PANTHER" id="PTHR43201:SF10">
    <property type="entry name" value="CARRIER DOMAIN-CONTAINING PROTEIN"/>
    <property type="match status" value="1"/>
</dbReference>
<proteinExistence type="predicted"/>
<keyword evidence="3" id="KW-1185">Reference proteome</keyword>
<dbReference type="Pfam" id="PF00501">
    <property type="entry name" value="AMP-binding"/>
    <property type="match status" value="1"/>
</dbReference>
<dbReference type="EMBL" id="NAJO01000048">
    <property type="protein sequence ID" value="OQN98152.1"/>
    <property type="molecule type" value="Genomic_DNA"/>
</dbReference>
<dbReference type="InParanoid" id="A0A1V8SG73"/>
<dbReference type="InterPro" id="IPR042099">
    <property type="entry name" value="ANL_N_sf"/>
</dbReference>
<dbReference type="InterPro" id="IPR000873">
    <property type="entry name" value="AMP-dep_synth/lig_dom"/>
</dbReference>
<dbReference type="GO" id="GO:0006631">
    <property type="term" value="P:fatty acid metabolic process"/>
    <property type="evidence" value="ECO:0007669"/>
    <property type="project" value="TreeGrafter"/>
</dbReference>
<comment type="caution">
    <text evidence="2">The sequence shown here is derived from an EMBL/GenBank/DDBJ whole genome shotgun (WGS) entry which is preliminary data.</text>
</comment>
<evidence type="ECO:0000313" key="2">
    <source>
        <dbReference type="EMBL" id="OQN98152.1"/>
    </source>
</evidence>
<name>A0A1V8SG73_9PEZI</name>
<dbReference type="OrthoDB" id="3633556at2759"/>
<reference evidence="3" key="1">
    <citation type="submission" date="2017-03" db="EMBL/GenBank/DDBJ databases">
        <title>Genomes of endolithic fungi from Antarctica.</title>
        <authorList>
            <person name="Coleine C."/>
            <person name="Masonjones S."/>
            <person name="Stajich J.E."/>
        </authorList>
    </citation>
    <scope>NUCLEOTIDE SEQUENCE [LARGE SCALE GENOMIC DNA]</scope>
    <source>
        <strain evidence="3">CCFEE 5527</strain>
    </source>
</reference>